<dbReference type="PANTHER" id="PTHR12303:SF6">
    <property type="entry name" value="CARNOSINE N-METHYLTRANSFERASE"/>
    <property type="match status" value="1"/>
</dbReference>
<sequence>MIDDALNSNDDYNDESEKEHFFKIVHAFKSYRGYSQSLVMKRLSYIETLPSHQQNALKAYKSTLEKVLNCIDVNHKVIELITEDVEKLFENVQHANEPREKPHKINVADVEKVQVTLKQIYRDWSQDGVMERIQAYQPILDELESRFPLDSSKRREDINVLVPGAGLGRLAFEIAKLGFSCQGNEFSLFMLFASNFILNRCAGVDLYRIFPWTQSCDNNLSSEDMIRPVAFPDVDPSILYKMNSGKTRFTMVAGDFLEVYTTNDEWDCIATCFFIDCASNIFTFIEHIYRILKPGGLWINLGPLQYHFSSSTDEFSIEPSYEDVKTIIKSIGFQLQSESTKRPTFYCLNRTSMLKQHYDSVFFTCTKPSDTDR</sequence>
<dbReference type="InterPro" id="IPR012901">
    <property type="entry name" value="CARME"/>
</dbReference>
<accession>A0A0A9WIG2</accession>
<dbReference type="SUPFAM" id="SSF53335">
    <property type="entry name" value="S-adenosyl-L-methionine-dependent methyltransferases"/>
    <property type="match status" value="1"/>
</dbReference>
<dbReference type="EMBL" id="GDHC01018815">
    <property type="protein sequence ID" value="JAP99813.1"/>
    <property type="molecule type" value="Transcribed_RNA"/>
</dbReference>
<dbReference type="EC" id="2.1.1.22" evidence="2"/>
<evidence type="ECO:0000256" key="4">
    <source>
        <dbReference type="ARBA" id="ARBA00022679"/>
    </source>
</evidence>
<dbReference type="GO" id="GO:0030735">
    <property type="term" value="F:carnosine N-methyltransferase activity"/>
    <property type="evidence" value="ECO:0007669"/>
    <property type="project" value="UniProtKB-EC"/>
</dbReference>
<evidence type="ECO:0000256" key="1">
    <source>
        <dbReference type="ARBA" id="ARBA00010086"/>
    </source>
</evidence>
<evidence type="ECO:0000313" key="6">
    <source>
        <dbReference type="EMBL" id="JAG06313.1"/>
    </source>
</evidence>
<dbReference type="AlphaFoldDB" id="A0A0A9WIG2"/>
<dbReference type="GO" id="GO:0005829">
    <property type="term" value="C:cytosol"/>
    <property type="evidence" value="ECO:0007669"/>
    <property type="project" value="TreeGrafter"/>
</dbReference>
<reference evidence="6" key="1">
    <citation type="journal article" date="2014" name="PLoS ONE">
        <title>Transcriptome-Based Identification of ABC Transporters in the Western Tarnished Plant Bug Lygus hesperus.</title>
        <authorList>
            <person name="Hull J.J."/>
            <person name="Chaney K."/>
            <person name="Geib S.M."/>
            <person name="Fabrick J.A."/>
            <person name="Brent C.S."/>
            <person name="Walsh D."/>
            <person name="Lavine L.C."/>
        </authorList>
    </citation>
    <scope>NUCLEOTIDE SEQUENCE</scope>
</reference>
<evidence type="ECO:0000313" key="8">
    <source>
        <dbReference type="EMBL" id="JAP99813.1"/>
    </source>
</evidence>
<keyword evidence="5" id="KW-0949">S-adenosyl-L-methionine</keyword>
<reference evidence="8" key="4">
    <citation type="journal article" date="2016" name="Gigascience">
        <title>De novo construction of an expanded transcriptome assembly for the western tarnished plant bug, Lygus hesperus.</title>
        <authorList>
            <person name="Tassone E.E."/>
            <person name="Geib S.M."/>
            <person name="Hall B."/>
            <person name="Fabrick J.A."/>
            <person name="Brent C.S."/>
            <person name="Hull J.J."/>
        </authorList>
    </citation>
    <scope>NUCLEOTIDE SEQUENCE</scope>
</reference>
<comment type="similarity">
    <text evidence="1">Belongs to the carnosine N-methyltransferase family.</text>
</comment>
<name>A0A0A9WIG2_LYGHE</name>
<dbReference type="SMART" id="SM01296">
    <property type="entry name" value="N2227"/>
    <property type="match status" value="1"/>
</dbReference>
<dbReference type="PANTHER" id="PTHR12303">
    <property type="entry name" value="CARNOSINE N-METHYLTRANSFERASE"/>
    <property type="match status" value="1"/>
</dbReference>
<dbReference type="GO" id="GO:0035498">
    <property type="term" value="P:carnosine metabolic process"/>
    <property type="evidence" value="ECO:0007669"/>
    <property type="project" value="TreeGrafter"/>
</dbReference>
<gene>
    <name evidence="8" type="primary">CI041_5</name>
    <name evidence="6" type="ORF">CM83_35644</name>
    <name evidence="8" type="ORF">g.57108</name>
</gene>
<protein>
    <recommendedName>
        <fullName evidence="2">carnosine N-methyltransferase</fullName>
        <ecNumber evidence="2">2.1.1.22</ecNumber>
    </recommendedName>
</protein>
<keyword evidence="3" id="KW-0489">Methyltransferase</keyword>
<evidence type="ECO:0000256" key="3">
    <source>
        <dbReference type="ARBA" id="ARBA00022603"/>
    </source>
</evidence>
<dbReference type="InterPro" id="IPR029063">
    <property type="entry name" value="SAM-dependent_MTases_sf"/>
</dbReference>
<evidence type="ECO:0000256" key="5">
    <source>
        <dbReference type="ARBA" id="ARBA00022691"/>
    </source>
</evidence>
<organism evidence="6">
    <name type="scientific">Lygus hesperus</name>
    <name type="common">Western plant bug</name>
    <dbReference type="NCBI Taxonomy" id="30085"/>
    <lineage>
        <taxon>Eukaryota</taxon>
        <taxon>Metazoa</taxon>
        <taxon>Ecdysozoa</taxon>
        <taxon>Arthropoda</taxon>
        <taxon>Hexapoda</taxon>
        <taxon>Insecta</taxon>
        <taxon>Pterygota</taxon>
        <taxon>Neoptera</taxon>
        <taxon>Paraneoptera</taxon>
        <taxon>Hemiptera</taxon>
        <taxon>Heteroptera</taxon>
        <taxon>Panheteroptera</taxon>
        <taxon>Cimicomorpha</taxon>
        <taxon>Miridae</taxon>
        <taxon>Mirini</taxon>
        <taxon>Lygus</taxon>
    </lineage>
</organism>
<dbReference type="GO" id="GO:0032259">
    <property type="term" value="P:methylation"/>
    <property type="evidence" value="ECO:0007669"/>
    <property type="project" value="UniProtKB-KW"/>
</dbReference>
<proteinExistence type="inferred from homology"/>
<dbReference type="Gene3D" id="3.40.50.150">
    <property type="entry name" value="Vaccinia Virus protein VP39"/>
    <property type="match status" value="1"/>
</dbReference>
<reference evidence="6" key="2">
    <citation type="submission" date="2014-07" db="EMBL/GenBank/DDBJ databases">
        <authorList>
            <person name="Hull J."/>
        </authorList>
    </citation>
    <scope>NUCLEOTIDE SEQUENCE</scope>
</reference>
<dbReference type="EMBL" id="GBRD01008501">
    <property type="protein sequence ID" value="JAG57320.1"/>
    <property type="molecule type" value="Transcribed_RNA"/>
</dbReference>
<dbReference type="EMBL" id="GBHO01037291">
    <property type="protein sequence ID" value="JAG06313.1"/>
    <property type="molecule type" value="Transcribed_RNA"/>
</dbReference>
<dbReference type="Pfam" id="PF07942">
    <property type="entry name" value="CARME"/>
    <property type="match status" value="1"/>
</dbReference>
<evidence type="ECO:0000256" key="2">
    <source>
        <dbReference type="ARBA" id="ARBA00012003"/>
    </source>
</evidence>
<keyword evidence="4" id="KW-0808">Transferase</keyword>
<reference evidence="7" key="3">
    <citation type="submission" date="2014-09" db="EMBL/GenBank/DDBJ databases">
        <authorList>
            <person name="Magalhaes I.L.F."/>
            <person name="Oliveira U."/>
            <person name="Santos F.R."/>
            <person name="Vidigal T.H.D.A."/>
            <person name="Brescovit A.D."/>
            <person name="Santos A.J."/>
        </authorList>
    </citation>
    <scope>NUCLEOTIDE SEQUENCE</scope>
</reference>
<dbReference type="GO" id="GO:0005634">
    <property type="term" value="C:nucleus"/>
    <property type="evidence" value="ECO:0007669"/>
    <property type="project" value="TreeGrafter"/>
</dbReference>
<evidence type="ECO:0000313" key="7">
    <source>
        <dbReference type="EMBL" id="JAG57320.1"/>
    </source>
</evidence>